<dbReference type="STRING" id="1001994.MY1_1940"/>
<dbReference type="AlphaFoldDB" id="F9CUY0"/>
<reference evidence="2 3" key="1">
    <citation type="journal article" date="2011" name="J. Bacteriol.">
        <title>Genome Sequence of an Ammonia-Oxidizing Soil Archaeon, "Candidatus Nitrosoarchaeum koreensis" MY1.</title>
        <authorList>
            <person name="Kim B.K."/>
            <person name="Jung M.Y."/>
            <person name="Yu D.S."/>
            <person name="Park S.J."/>
            <person name="Oh T.K."/>
            <person name="Rhee S.K."/>
            <person name="Kim J.F."/>
        </authorList>
    </citation>
    <scope>NUCLEOTIDE SEQUENCE [LARGE SCALE GENOMIC DNA]</scope>
    <source>
        <strain evidence="2 3">MY1</strain>
    </source>
</reference>
<sequence length="142" mass="15959">MNKILIIIPIIFIIIVIGLSFNSSDKISNNTVFHVTLADPSLYKNGIYSNTFTINEGNYVLKFIPNGDSPQSLNILLKGENYDFSENFKLNGTLHQTGISEYYTWDYDGQKEITISSSQKIQIEINPNGNELGSVSVYIIEN</sequence>
<dbReference type="GeneID" id="56062215"/>
<keyword evidence="1" id="KW-1133">Transmembrane helix</keyword>
<gene>
    <name evidence="2" type="ORF">MY1_1940</name>
</gene>
<evidence type="ECO:0000313" key="2">
    <source>
        <dbReference type="EMBL" id="EGP94684.1"/>
    </source>
</evidence>
<proteinExistence type="predicted"/>
<dbReference type="Proteomes" id="UP000004440">
    <property type="component" value="Unassembled WGS sequence"/>
</dbReference>
<accession>F9CUY0</accession>
<dbReference type="PATRIC" id="fig|1001994.6.peg.1910"/>
<evidence type="ECO:0000256" key="1">
    <source>
        <dbReference type="SAM" id="Phobius"/>
    </source>
</evidence>
<evidence type="ECO:0008006" key="4">
    <source>
        <dbReference type="Google" id="ProtNLM"/>
    </source>
</evidence>
<keyword evidence="1" id="KW-0812">Transmembrane</keyword>
<protein>
    <recommendedName>
        <fullName evidence="4">Secreted periplasmic Zn-dependent protease</fullName>
    </recommendedName>
</protein>
<comment type="caution">
    <text evidence="2">The sequence shown here is derived from an EMBL/GenBank/DDBJ whole genome shotgun (WGS) entry which is preliminary data.</text>
</comment>
<dbReference type="EMBL" id="AFPU01000001">
    <property type="protein sequence ID" value="EGP94684.1"/>
    <property type="molecule type" value="Genomic_DNA"/>
</dbReference>
<dbReference type="RefSeq" id="WP_007551725.1">
    <property type="nucleotide sequence ID" value="NZ_AFPU01000001.1"/>
</dbReference>
<dbReference type="OrthoDB" id="10747at2157"/>
<organism evidence="2 3">
    <name type="scientific">Nitrosarchaeum koreense MY1</name>
    <dbReference type="NCBI Taxonomy" id="1001994"/>
    <lineage>
        <taxon>Archaea</taxon>
        <taxon>Nitrososphaerota</taxon>
        <taxon>Nitrososphaeria</taxon>
        <taxon>Nitrosopumilales</taxon>
        <taxon>Nitrosopumilaceae</taxon>
        <taxon>Nitrosarchaeum</taxon>
    </lineage>
</organism>
<feature type="transmembrane region" description="Helical" evidence="1">
    <location>
        <begin position="6"/>
        <end position="24"/>
    </location>
</feature>
<keyword evidence="1" id="KW-0472">Membrane</keyword>
<name>F9CUY0_9ARCH</name>
<evidence type="ECO:0000313" key="3">
    <source>
        <dbReference type="Proteomes" id="UP000004440"/>
    </source>
</evidence>
<keyword evidence="3" id="KW-1185">Reference proteome</keyword>